<evidence type="ECO:0000313" key="2">
    <source>
        <dbReference type="EMBL" id="KAF7840569.1"/>
    </source>
</evidence>
<dbReference type="Proteomes" id="UP000634136">
    <property type="component" value="Unassembled WGS sequence"/>
</dbReference>
<dbReference type="EMBL" id="JAAIUW010000002">
    <property type="protein sequence ID" value="KAF7840569.1"/>
    <property type="molecule type" value="Genomic_DNA"/>
</dbReference>
<comment type="caution">
    <text evidence="2">The sequence shown here is derived from an EMBL/GenBank/DDBJ whole genome shotgun (WGS) entry which is preliminary data.</text>
</comment>
<proteinExistence type="predicted"/>
<reference evidence="2" key="1">
    <citation type="submission" date="2020-09" db="EMBL/GenBank/DDBJ databases">
        <title>Genome-Enabled Discovery of Anthraquinone Biosynthesis in Senna tora.</title>
        <authorList>
            <person name="Kang S.-H."/>
            <person name="Pandey R.P."/>
            <person name="Lee C.-M."/>
            <person name="Sim J.-S."/>
            <person name="Jeong J.-T."/>
            <person name="Choi B.-S."/>
            <person name="Jung M."/>
            <person name="Ginzburg D."/>
            <person name="Zhao K."/>
            <person name="Won S.Y."/>
            <person name="Oh T.-J."/>
            <person name="Yu Y."/>
            <person name="Kim N.-H."/>
            <person name="Lee O.R."/>
            <person name="Lee T.-H."/>
            <person name="Bashyal P."/>
            <person name="Kim T.-S."/>
            <person name="Lee W.-H."/>
            <person name="Kawkins C."/>
            <person name="Kim C.-K."/>
            <person name="Kim J.S."/>
            <person name="Ahn B.O."/>
            <person name="Rhee S.Y."/>
            <person name="Sohng J.K."/>
        </authorList>
    </citation>
    <scope>NUCLEOTIDE SEQUENCE</scope>
    <source>
        <tissue evidence="2">Leaf</tissue>
    </source>
</reference>
<keyword evidence="3" id="KW-1185">Reference proteome</keyword>
<organism evidence="2 3">
    <name type="scientific">Senna tora</name>
    <dbReference type="NCBI Taxonomy" id="362788"/>
    <lineage>
        <taxon>Eukaryota</taxon>
        <taxon>Viridiplantae</taxon>
        <taxon>Streptophyta</taxon>
        <taxon>Embryophyta</taxon>
        <taxon>Tracheophyta</taxon>
        <taxon>Spermatophyta</taxon>
        <taxon>Magnoliopsida</taxon>
        <taxon>eudicotyledons</taxon>
        <taxon>Gunneridae</taxon>
        <taxon>Pentapetalae</taxon>
        <taxon>rosids</taxon>
        <taxon>fabids</taxon>
        <taxon>Fabales</taxon>
        <taxon>Fabaceae</taxon>
        <taxon>Caesalpinioideae</taxon>
        <taxon>Cassia clade</taxon>
        <taxon>Senna</taxon>
    </lineage>
</organism>
<feature type="region of interest" description="Disordered" evidence="1">
    <location>
        <begin position="1"/>
        <end position="26"/>
    </location>
</feature>
<name>A0A835CFT4_9FABA</name>
<evidence type="ECO:0000256" key="1">
    <source>
        <dbReference type="SAM" id="MobiDB-lite"/>
    </source>
</evidence>
<dbReference type="AlphaFoldDB" id="A0A835CFT4"/>
<gene>
    <name evidence="2" type="ORF">G2W53_002867</name>
</gene>
<accession>A0A835CFT4</accession>
<sequence length="26" mass="2992">MDGEGEVLDLLGPTDPSQRYRRERDS</sequence>
<evidence type="ECO:0000313" key="3">
    <source>
        <dbReference type="Proteomes" id="UP000634136"/>
    </source>
</evidence>
<protein>
    <submittedName>
        <fullName evidence="2">Uncharacterized protein</fullName>
    </submittedName>
</protein>